<feature type="domain" description="DUF5667" evidence="4">
    <location>
        <begin position="31"/>
        <end position="139"/>
    </location>
</feature>
<feature type="signal peptide" evidence="3">
    <location>
        <begin position="1"/>
        <end position="24"/>
    </location>
</feature>
<dbReference type="AlphaFoldDB" id="A0A2M8D978"/>
<name>A0A2M8D978_9BACT</name>
<comment type="caution">
    <text evidence="5">The sequence shown here is derived from an EMBL/GenBank/DDBJ whole genome shotgun (WGS) entry which is preliminary data.</text>
</comment>
<feature type="chain" id="PRO_5014734335" description="DUF5667 domain-containing protein" evidence="3">
    <location>
        <begin position="25"/>
        <end position="561"/>
    </location>
</feature>
<keyword evidence="3" id="KW-0732">Signal</keyword>
<organism evidence="5 6">
    <name type="scientific">Candidatus Yonathbacteria bacterium CG_4_9_14_0_8_um_filter_46_47</name>
    <dbReference type="NCBI Taxonomy" id="1975106"/>
    <lineage>
        <taxon>Bacteria</taxon>
        <taxon>Candidatus Yonathiibacteriota</taxon>
    </lineage>
</organism>
<evidence type="ECO:0000256" key="2">
    <source>
        <dbReference type="SAM" id="MobiDB-lite"/>
    </source>
</evidence>
<evidence type="ECO:0000256" key="3">
    <source>
        <dbReference type="SAM" id="SignalP"/>
    </source>
</evidence>
<reference evidence="6" key="1">
    <citation type="submission" date="2017-09" db="EMBL/GenBank/DDBJ databases">
        <title>Depth-based differentiation of microbial function through sediment-hosted aquifers and enrichment of novel symbionts in the deep terrestrial subsurface.</title>
        <authorList>
            <person name="Probst A.J."/>
            <person name="Ladd B."/>
            <person name="Jarett J.K."/>
            <person name="Geller-Mcgrath D.E."/>
            <person name="Sieber C.M.K."/>
            <person name="Emerson J.B."/>
            <person name="Anantharaman K."/>
            <person name="Thomas B.C."/>
            <person name="Malmstrom R."/>
            <person name="Stieglmeier M."/>
            <person name="Klingl A."/>
            <person name="Woyke T."/>
            <person name="Ryan C.M."/>
            <person name="Banfield J.F."/>
        </authorList>
    </citation>
    <scope>NUCLEOTIDE SEQUENCE [LARGE SCALE GENOMIC DNA]</scope>
</reference>
<dbReference type="EMBL" id="PFTM01000021">
    <property type="protein sequence ID" value="PJB83709.1"/>
    <property type="molecule type" value="Genomic_DNA"/>
</dbReference>
<dbReference type="Proteomes" id="UP000229236">
    <property type="component" value="Unassembled WGS sequence"/>
</dbReference>
<protein>
    <recommendedName>
        <fullName evidence="4">DUF5667 domain-containing protein</fullName>
    </recommendedName>
</protein>
<feature type="coiled-coil region" evidence="1">
    <location>
        <begin position="55"/>
        <end position="108"/>
    </location>
</feature>
<proteinExistence type="predicted"/>
<sequence length="561" mass="62925">MKKLTILSILFISLAFVVPTPALAQTDVGPTPGSFWYGITTTFENINLFFTFNSEKKAEKALGYAERRLEQAKAAAESENSKAVETALADYEAKINLATESSKKIKDNERAEKLFTSIADNTSKHQEVLSEVLEKIPEEARGVISRAIEASKRGQEEATRQVIELKGEIEQLRQEVADLRAKEEEQESKNNPKDTIDLEKYRLPNDKNTVTEESKTLTLEEILKKGKTTEDKLNTEEIKQSDINIIAQIVSLLEDAKRNWEKLYGAVETNKRIFLESELRFVDGRIKILEESISSITDCSASTVEDVARINTTYNNQIEEYKRIYQKTIDSRRAYGQEESAVTQEKELAEKIVQIERERDIEIEKIKVACESGSGLLKKSLQIVLDSVKRGRSDVSEYASSYSALQEAIKKEIESVELGREKTKSGQHEEAVALYDAHHQKIRSIILQLDQLNSSVERKVSSVDSSYKTGIDSAFRYVSIVQGVASELNAISNKAQEDYESWKVANTPTRCNATSEFSSGKLKTITTCSGAGTSTTNPLRCRSTSEWSSGKLNTIMICENN</sequence>
<accession>A0A2M8D978</accession>
<evidence type="ECO:0000313" key="6">
    <source>
        <dbReference type="Proteomes" id="UP000229236"/>
    </source>
</evidence>
<feature type="region of interest" description="Disordered" evidence="2">
    <location>
        <begin position="180"/>
        <end position="199"/>
    </location>
</feature>
<keyword evidence="1" id="KW-0175">Coiled coil</keyword>
<evidence type="ECO:0000313" key="5">
    <source>
        <dbReference type="EMBL" id="PJB83709.1"/>
    </source>
</evidence>
<gene>
    <name evidence="5" type="ORF">CO088_00950</name>
</gene>
<evidence type="ECO:0000256" key="1">
    <source>
        <dbReference type="SAM" id="Coils"/>
    </source>
</evidence>
<dbReference type="Pfam" id="PF18915">
    <property type="entry name" value="DUF5667"/>
    <property type="match status" value="1"/>
</dbReference>
<evidence type="ECO:0000259" key="4">
    <source>
        <dbReference type="Pfam" id="PF18915"/>
    </source>
</evidence>
<dbReference type="InterPro" id="IPR043725">
    <property type="entry name" value="DUF5667"/>
</dbReference>